<keyword evidence="1" id="KW-0472">Membrane</keyword>
<dbReference type="RefSeq" id="WP_118583977.1">
    <property type="nucleotide sequence ID" value="NZ_CABJFX010000084.1"/>
</dbReference>
<name>A0A3R6A7R2_9FIRM</name>
<proteinExistence type="predicted"/>
<keyword evidence="1" id="KW-1133">Transmembrane helix</keyword>
<evidence type="ECO:0000313" key="2">
    <source>
        <dbReference type="EMBL" id="RHA81358.1"/>
    </source>
</evidence>
<feature type="transmembrane region" description="Helical" evidence="1">
    <location>
        <begin position="12"/>
        <end position="31"/>
    </location>
</feature>
<keyword evidence="1" id="KW-0812">Transmembrane</keyword>
<comment type="caution">
    <text evidence="2">The sequence shown here is derived from an EMBL/GenBank/DDBJ whole genome shotgun (WGS) entry which is preliminary data.</text>
</comment>
<evidence type="ECO:0000256" key="1">
    <source>
        <dbReference type="SAM" id="Phobius"/>
    </source>
</evidence>
<feature type="transmembrane region" description="Helical" evidence="1">
    <location>
        <begin position="125"/>
        <end position="149"/>
    </location>
</feature>
<sequence length="186" mass="21734">MLEKMKYTWKKIYAYILPTFFTIAYLVYLFCIYEEWIDCKALQDSKQFKDMLQTLVTFMSIILSVFGFLIPSFLGSKGESATLKYFIKYADMKLFAAKLKNIVAVGLVDIFITCILLLTDIMPPIVLNIMLIIWLWLLFFFMCSSYRFISLMISLLLTEKKNFVQKAGNNVSEDVKKKLHQDINSN</sequence>
<dbReference type="EMBL" id="QSFX01000084">
    <property type="protein sequence ID" value="RHA81358.1"/>
    <property type="molecule type" value="Genomic_DNA"/>
</dbReference>
<dbReference type="Proteomes" id="UP000283492">
    <property type="component" value="Unassembled WGS sequence"/>
</dbReference>
<evidence type="ECO:0000313" key="3">
    <source>
        <dbReference type="Proteomes" id="UP000283492"/>
    </source>
</evidence>
<feature type="transmembrane region" description="Helical" evidence="1">
    <location>
        <begin position="95"/>
        <end position="119"/>
    </location>
</feature>
<dbReference type="AlphaFoldDB" id="A0A3R6A7R2"/>
<reference evidence="2 3" key="1">
    <citation type="submission" date="2018-08" db="EMBL/GenBank/DDBJ databases">
        <title>A genome reference for cultivated species of the human gut microbiota.</title>
        <authorList>
            <person name="Zou Y."/>
            <person name="Xue W."/>
            <person name="Luo G."/>
        </authorList>
    </citation>
    <scope>NUCLEOTIDE SEQUENCE [LARGE SCALE GENOMIC DNA]</scope>
    <source>
        <strain evidence="2 3">AM42-1AC</strain>
    </source>
</reference>
<organism evidence="2 3">
    <name type="scientific">Roseburia inulinivorans</name>
    <dbReference type="NCBI Taxonomy" id="360807"/>
    <lineage>
        <taxon>Bacteria</taxon>
        <taxon>Bacillati</taxon>
        <taxon>Bacillota</taxon>
        <taxon>Clostridia</taxon>
        <taxon>Lachnospirales</taxon>
        <taxon>Lachnospiraceae</taxon>
        <taxon>Roseburia</taxon>
    </lineage>
</organism>
<protein>
    <submittedName>
        <fullName evidence="2">Uncharacterized protein</fullName>
    </submittedName>
</protein>
<feature type="transmembrane region" description="Helical" evidence="1">
    <location>
        <begin position="51"/>
        <end position="74"/>
    </location>
</feature>
<accession>A0A3R6A7R2</accession>
<gene>
    <name evidence="2" type="ORF">DW914_19240</name>
</gene>